<dbReference type="GO" id="GO:0015344">
    <property type="term" value="F:siderophore uptake transmembrane transporter activity"/>
    <property type="evidence" value="ECO:0007669"/>
    <property type="project" value="TreeGrafter"/>
</dbReference>
<evidence type="ECO:0000256" key="15">
    <source>
        <dbReference type="PROSITE-ProRule" id="PRU10144"/>
    </source>
</evidence>
<dbReference type="EMBL" id="NJBA01000003">
    <property type="protein sequence ID" value="OWP50985.1"/>
    <property type="molecule type" value="Genomic_DNA"/>
</dbReference>
<sequence length="803" mass="86053">MLLRSRLRPHSLALAVGLALTGGVVLPTLAVEAASQQRRYDIAPGPLGEILARFAAQAGVPLAFEAQALNRQQSAGLEGSFAPEEGLEHLLQGSGYRLVRKNSGYGVEAAPDDSGALEMDATTVSGAAQLRGELPPAYAGGQVARGAQLGMLGNQDIQDVPFSFASYTARTIQDTQAQTVGDVLLNDASVRQGNGYGNFSQIFVIRGLPLSTDDVSLNGLYGVTPRQIIGTESLERVELFKGPNAFINGVTPSGSGIGGAVNLQTKRAEDVPTRSVTLGYGSDHQIGEHLDLGQRFGEDNRFGARINLAQREGETGVDDENQRYKLATVNLDYRGERLRLMTDFGYQKQRINQGRPVVYVGTGVTSIPHAPDADDNYAQSWSYSQLEDTFGMFRAEYDLNDNWTAYLSGGAKHTRENGAYSALTLSDNNGAAGGGMMDATHDEDNKSAMAGLNGHFATGPVSHQMNLSVAGIWAEQRSAYTMITKRYPTDIYNPVQTPKPAPTLSGGDYSDPGIVGKTLNKSLAAADTLGLLDDRVLLTVGVRRQSIGTDGWNYVGKRTASYDESITTPVYGLVVKPTEYLSLYANRIEGLAAGPTAPSSASNFGEVFAPNRSKQVEVGAKLDFGSYGGNLAFYRIEQPFSTTDPDSKIFSVDGEQENRGIELNLFGEPVDGLRLLAGGTWIDTELKNTAGGKTDGNRAVGVPTFQYNLGADWDVPGLQGAALNGRVLRTGGQYLDAANDLSIPAWTRVDLGARYAFKVDERDVTLRANLENVANKSYWASTIGGYLTQGDPRTLKLSMTVDF</sequence>
<dbReference type="InterPro" id="IPR012910">
    <property type="entry name" value="Plug_dom"/>
</dbReference>
<dbReference type="SMART" id="SM00965">
    <property type="entry name" value="STN"/>
    <property type="match status" value="1"/>
</dbReference>
<dbReference type="InterPro" id="IPR010105">
    <property type="entry name" value="TonB_sidphr_rcpt"/>
</dbReference>
<gene>
    <name evidence="18" type="ORF">CEG18_08925</name>
</gene>
<evidence type="ECO:0000256" key="14">
    <source>
        <dbReference type="PROSITE-ProRule" id="PRU01360"/>
    </source>
</evidence>
<dbReference type="Pfam" id="PF00593">
    <property type="entry name" value="TonB_dep_Rec_b-barrel"/>
    <property type="match status" value="1"/>
</dbReference>
<dbReference type="InterPro" id="IPR000531">
    <property type="entry name" value="Beta-barrel_TonB"/>
</dbReference>
<comment type="caution">
    <text evidence="18">The sequence shown here is derived from an EMBL/GenBank/DDBJ whole genome shotgun (WGS) entry which is preliminary data.</text>
</comment>
<dbReference type="PROSITE" id="PS52016">
    <property type="entry name" value="TONB_DEPENDENT_REC_3"/>
    <property type="match status" value="1"/>
</dbReference>
<evidence type="ECO:0000256" key="12">
    <source>
        <dbReference type="ARBA" id="ARBA00023170"/>
    </source>
</evidence>
<dbReference type="Gene3D" id="2.40.170.20">
    <property type="entry name" value="TonB-dependent receptor, beta-barrel domain"/>
    <property type="match status" value="1"/>
</dbReference>
<evidence type="ECO:0000313" key="19">
    <source>
        <dbReference type="Proteomes" id="UP000198145"/>
    </source>
</evidence>
<name>A0A246F9H6_PSENT</name>
<keyword evidence="12 18" id="KW-0675">Receptor</keyword>
<keyword evidence="7" id="KW-0732">Signal</keyword>
<keyword evidence="9" id="KW-0406">Ion transport</keyword>
<dbReference type="PROSITE" id="PS01156">
    <property type="entry name" value="TONB_DEPENDENT_REC_2"/>
    <property type="match status" value="1"/>
</dbReference>
<dbReference type="InterPro" id="IPR037066">
    <property type="entry name" value="Plug_dom_sf"/>
</dbReference>
<dbReference type="Pfam" id="PF07715">
    <property type="entry name" value="Plug"/>
    <property type="match status" value="1"/>
</dbReference>
<evidence type="ECO:0000313" key="18">
    <source>
        <dbReference type="EMBL" id="OWP50985.1"/>
    </source>
</evidence>
<dbReference type="CDD" id="cd01347">
    <property type="entry name" value="ligand_gated_channel"/>
    <property type="match status" value="1"/>
</dbReference>
<comment type="subcellular location">
    <subcellularLocation>
        <location evidence="1 14">Cell outer membrane</location>
        <topology evidence="1 14">Multi-pass membrane protein</topology>
    </subcellularLocation>
</comment>
<feature type="domain" description="Secretin/TonB short N-terminal" evidence="17">
    <location>
        <begin position="60"/>
        <end position="110"/>
    </location>
</feature>
<evidence type="ECO:0000256" key="4">
    <source>
        <dbReference type="ARBA" id="ARBA00022452"/>
    </source>
</evidence>
<dbReference type="GO" id="GO:0015891">
    <property type="term" value="P:siderophore transport"/>
    <property type="evidence" value="ECO:0007669"/>
    <property type="project" value="InterPro"/>
</dbReference>
<dbReference type="InterPro" id="IPR036942">
    <property type="entry name" value="Beta-barrel_TonB_sf"/>
</dbReference>
<dbReference type="SUPFAM" id="SSF56935">
    <property type="entry name" value="Porins"/>
    <property type="match status" value="1"/>
</dbReference>
<dbReference type="GO" id="GO:0009279">
    <property type="term" value="C:cell outer membrane"/>
    <property type="evidence" value="ECO:0007669"/>
    <property type="project" value="UniProtKB-SubCell"/>
</dbReference>
<protein>
    <submittedName>
        <fullName evidence="18">TonB-dependent siderophore receptor</fullName>
    </submittedName>
</protein>
<dbReference type="GO" id="GO:0038023">
    <property type="term" value="F:signaling receptor activity"/>
    <property type="evidence" value="ECO:0007669"/>
    <property type="project" value="InterPro"/>
</dbReference>
<keyword evidence="3 14" id="KW-0813">Transport</keyword>
<dbReference type="Gene3D" id="2.170.130.10">
    <property type="entry name" value="TonB-dependent receptor, plug domain"/>
    <property type="match status" value="1"/>
</dbReference>
<reference evidence="18 19" key="1">
    <citation type="submission" date="2017-06" db="EMBL/GenBank/DDBJ databases">
        <title>Draft genome of Pseudomonas nitroreducens DF05.</title>
        <authorList>
            <person name="Iyer R."/>
        </authorList>
    </citation>
    <scope>NUCLEOTIDE SEQUENCE [LARGE SCALE GENOMIC DNA]</scope>
    <source>
        <strain evidence="18 19">DF05</strain>
    </source>
</reference>
<keyword evidence="6 14" id="KW-0812">Transmembrane</keyword>
<evidence type="ECO:0000256" key="11">
    <source>
        <dbReference type="ARBA" id="ARBA00023136"/>
    </source>
</evidence>
<dbReference type="AlphaFoldDB" id="A0A246F9H6"/>
<evidence type="ECO:0000256" key="6">
    <source>
        <dbReference type="ARBA" id="ARBA00022692"/>
    </source>
</evidence>
<dbReference type="Gene3D" id="3.55.50.30">
    <property type="match status" value="1"/>
</dbReference>
<dbReference type="PANTHER" id="PTHR32552:SF82">
    <property type="entry name" value="FCUA PROTEIN"/>
    <property type="match status" value="1"/>
</dbReference>
<evidence type="ECO:0000256" key="8">
    <source>
        <dbReference type="ARBA" id="ARBA00023004"/>
    </source>
</evidence>
<dbReference type="NCBIfam" id="TIGR01783">
    <property type="entry name" value="TonB-siderophor"/>
    <property type="match status" value="1"/>
</dbReference>
<dbReference type="RefSeq" id="WP_088417182.1">
    <property type="nucleotide sequence ID" value="NZ_NJBA01000003.1"/>
</dbReference>
<evidence type="ECO:0000259" key="17">
    <source>
        <dbReference type="SMART" id="SM00965"/>
    </source>
</evidence>
<evidence type="ECO:0000256" key="10">
    <source>
        <dbReference type="ARBA" id="ARBA00023077"/>
    </source>
</evidence>
<dbReference type="InterPro" id="IPR010917">
    <property type="entry name" value="TonB_rcpt_CS"/>
</dbReference>
<evidence type="ECO:0000256" key="3">
    <source>
        <dbReference type="ARBA" id="ARBA00022448"/>
    </source>
</evidence>
<keyword evidence="4 14" id="KW-1134">Transmembrane beta strand</keyword>
<evidence type="ECO:0000256" key="7">
    <source>
        <dbReference type="ARBA" id="ARBA00022729"/>
    </source>
</evidence>
<comment type="similarity">
    <text evidence="2 14 16">Belongs to the TonB-dependent receptor family.</text>
</comment>
<evidence type="ECO:0000256" key="16">
    <source>
        <dbReference type="RuleBase" id="RU003357"/>
    </source>
</evidence>
<evidence type="ECO:0000256" key="9">
    <source>
        <dbReference type="ARBA" id="ARBA00023065"/>
    </source>
</evidence>
<feature type="short sequence motif" description="TonB C-terminal box" evidence="15">
    <location>
        <begin position="786"/>
        <end position="803"/>
    </location>
</feature>
<evidence type="ECO:0000256" key="5">
    <source>
        <dbReference type="ARBA" id="ARBA00022496"/>
    </source>
</evidence>
<keyword evidence="10 16" id="KW-0798">TonB box</keyword>
<evidence type="ECO:0000256" key="13">
    <source>
        <dbReference type="ARBA" id="ARBA00023237"/>
    </source>
</evidence>
<dbReference type="PANTHER" id="PTHR32552">
    <property type="entry name" value="FERRICHROME IRON RECEPTOR-RELATED"/>
    <property type="match status" value="1"/>
</dbReference>
<accession>A0A246F9H6</accession>
<keyword evidence="5" id="KW-0410">Iron transport</keyword>
<dbReference type="eggNOG" id="COG4774">
    <property type="taxonomic scope" value="Bacteria"/>
</dbReference>
<dbReference type="InterPro" id="IPR011662">
    <property type="entry name" value="Secretin/TonB_short_N"/>
</dbReference>
<dbReference type="InterPro" id="IPR039426">
    <property type="entry name" value="TonB-dep_rcpt-like"/>
</dbReference>
<evidence type="ECO:0000256" key="1">
    <source>
        <dbReference type="ARBA" id="ARBA00004571"/>
    </source>
</evidence>
<keyword evidence="8" id="KW-0408">Iron</keyword>
<keyword evidence="11 14" id="KW-0472">Membrane</keyword>
<organism evidence="18 19">
    <name type="scientific">Pseudomonas nitroreducens</name>
    <dbReference type="NCBI Taxonomy" id="46680"/>
    <lineage>
        <taxon>Bacteria</taxon>
        <taxon>Pseudomonadati</taxon>
        <taxon>Pseudomonadota</taxon>
        <taxon>Gammaproteobacteria</taxon>
        <taxon>Pseudomonadales</taxon>
        <taxon>Pseudomonadaceae</taxon>
        <taxon>Pseudomonas</taxon>
    </lineage>
</organism>
<proteinExistence type="inferred from homology"/>
<dbReference type="Proteomes" id="UP000198145">
    <property type="component" value="Unassembled WGS sequence"/>
</dbReference>
<keyword evidence="13 14" id="KW-0998">Cell outer membrane</keyword>
<evidence type="ECO:0000256" key="2">
    <source>
        <dbReference type="ARBA" id="ARBA00009810"/>
    </source>
</evidence>